<evidence type="ECO:0000313" key="2">
    <source>
        <dbReference type="WBParaSite" id="JU765_v2.g13142.t2"/>
    </source>
</evidence>
<name>A0AC34Q5I0_9BILA</name>
<proteinExistence type="predicted"/>
<dbReference type="WBParaSite" id="JU765_v2.g13142.t2">
    <property type="protein sequence ID" value="JU765_v2.g13142.t2"/>
    <property type="gene ID" value="JU765_v2.g13142"/>
</dbReference>
<organism evidence="1 2">
    <name type="scientific">Panagrolaimus sp. JU765</name>
    <dbReference type="NCBI Taxonomy" id="591449"/>
    <lineage>
        <taxon>Eukaryota</taxon>
        <taxon>Metazoa</taxon>
        <taxon>Ecdysozoa</taxon>
        <taxon>Nematoda</taxon>
        <taxon>Chromadorea</taxon>
        <taxon>Rhabditida</taxon>
        <taxon>Tylenchina</taxon>
        <taxon>Panagrolaimomorpha</taxon>
        <taxon>Panagrolaimoidea</taxon>
        <taxon>Panagrolaimidae</taxon>
        <taxon>Panagrolaimus</taxon>
    </lineage>
</organism>
<protein>
    <submittedName>
        <fullName evidence="2">PHD-type domain-containing protein</fullName>
    </submittedName>
</protein>
<sequence>MSSKREKECYGNLTMAPSRSKSKTLPSEGPKTRSKFKDSKKPAPTKGSRNVGSESAPKKKKKAPKPDDEWSTDESDLLYEQYTVDGRKFKRKIKYYEEFGIEDEIKEMKDTTFKKERYTVVPVVSNKFKRLRSRNVDICVACDESGEDLLTCVRCPASFHALCISGFLPLKKFAHEPWMCRRCKYEANVMAKPRRMPKVLPFNEDDRYILMLEEAFKKESADADMSLDQALDMIADLTNPRVFTLQKELLDSLVDMPYMEHIPRKTECDLESFCYNCKRHPTAELPAIQCDYCPSVWHLHCLERPMTTVLNEFWMCPLHGEVAIDRFALDSNGISKRMFYWDRCRSSIKTDKLLGNFMEKIEDFYDLEENAEQTCDVPPCIDDGHLITLKEAEELSSIKHYNYDVPRLLPGSFNSSFTQIFEQAAQFLETNSTLSDTQEELLKYARDIAFSCMTVEKFVKLPAKRMFFEPFLDISPIHGQQLIRRPYEDYSNKFGAVTSEDLRPFSTFFSSKGGSKSLNGLSYISVSELYYPLAPQDEISSDILAVFEIRDHYLFLLMEKLPESFPKPVKHQAEVDDSFTLKSAMARSYALSENLKQSRLTIHEFGNLFDGQFALPIKKYGKNIYYANFYTNGQDVILRYRKMVDGRYPRFSRSKFKNLPDNYTEVYKIEELEKKSSIQEKEKPVNEPPMKCDEILSECQNLLEENGFEQDCTSQAIKLLKLLGYGFRRKNGQISMYSRKKSKAKKESMLDRIMELLEKLKDGSDESVEQMLPVQDINETEGITTDVHREASIMNEEIPCLDTTLAEDETNNNVVDDIPTFEETSPPINETSPRIINEGLEKELEESEESQSASLERKPNKYNFGTVRTDGDVCEEVVLLSLVAEDKININEINFDAIDFDALIPPKIEPDEVDKDVKDYLVETPEFRRYLRKANAEFACIRKIVAQLKKSLGIECEEGTTVVRKTKRKKSLALSGKRAPPKPKDQEYEGKTSKELISLLFEARRRYSDLIEEHRREGLQKAQNREEKQGSPVTGLFLQDFIAGQRLTRGRVSTLNECGVVKAVYDLSLSPPPEKKSKEKPKKKRGPKPKLAPVVESKPEVTATPQIEVPNRPSNLPEIVPGSSTLSRSCISPAKPLRKTVKKKVQISSTTTTITIENNKVVKEKPKKEEKMKKPEFHIQHDEKDSNKYYVKVSVGKGKHARYEVQFMGGSNETGNESKDDEDGTCHLNLVPNISEKKINEFIENISVPKNKNKISLSKEFQKKTMPPMKKTKKSKSKFRRKAKQKGLVTKDVSPVIPVKQQEFDFETLLKLDCRKVGDYVYLMYKSAEKWITLCRIPVFREYFAFPVSSDVRELLDNKEIRSGLAGDRNDAVYSEIIDSVVDYERKLCVDKKWQKNYGLTEFAENILDSNSTAEYTLDKRFLDPRMPVIGALILTSPRHSFATIPLYYPVTTFGRTKESMIELSLLSNTCHAFALRHATIFYNKNNCQFHLRAETNYPTVVDGVAYGGNPFCHSDICECTKRFKKEIPSSRGILRAQLSDNCQIQMGCLAFSVILLPAEQIWAEVPGSRPDIVNTDSQIVPRNINDCPEYDSNETDTSESSSSEVGF</sequence>
<evidence type="ECO:0000313" key="1">
    <source>
        <dbReference type="Proteomes" id="UP000887576"/>
    </source>
</evidence>
<reference evidence="2" key="1">
    <citation type="submission" date="2022-11" db="UniProtKB">
        <authorList>
            <consortium name="WormBaseParasite"/>
        </authorList>
    </citation>
    <scope>IDENTIFICATION</scope>
</reference>
<dbReference type="Proteomes" id="UP000887576">
    <property type="component" value="Unplaced"/>
</dbReference>
<accession>A0AC34Q5I0</accession>